<feature type="domain" description="Peptidase S8/S53" evidence="7">
    <location>
        <begin position="171"/>
        <end position="487"/>
    </location>
</feature>
<keyword evidence="3 5" id="KW-0378">Hydrolase</keyword>
<dbReference type="InterPro" id="IPR023828">
    <property type="entry name" value="Peptidase_S8_Ser-AS"/>
</dbReference>
<dbReference type="EC" id="3.4.21.-" evidence="9"/>
<dbReference type="GO" id="GO:0004252">
    <property type="term" value="F:serine-type endopeptidase activity"/>
    <property type="evidence" value="ECO:0007669"/>
    <property type="project" value="UniProtKB-UniRule"/>
</dbReference>
<dbReference type="PROSITE" id="PS00136">
    <property type="entry name" value="SUBTILASE_ASP"/>
    <property type="match status" value="1"/>
</dbReference>
<reference evidence="9 10" key="1">
    <citation type="journal article" date="2016" name="Genome Announc.">
        <title>First Complete Genome Sequence of a Subdivision 6 Acidobacterium Strain.</title>
        <authorList>
            <person name="Huang S."/>
            <person name="Vieira S."/>
            <person name="Bunk B."/>
            <person name="Riedel T."/>
            <person name="Sproer C."/>
            <person name="Overmann J."/>
        </authorList>
    </citation>
    <scope>NUCLEOTIDE SEQUENCE [LARGE SCALE GENOMIC DNA]</scope>
    <source>
        <strain evidence="10">DSM 100886 HEG_-6_39</strain>
    </source>
</reference>
<keyword evidence="2 5" id="KW-0645">Protease</keyword>
<dbReference type="STRING" id="1855912.LuPra_04762"/>
<dbReference type="PRINTS" id="PR00723">
    <property type="entry name" value="SUBTILISIN"/>
</dbReference>
<feature type="active site" description="Charge relay system" evidence="5">
    <location>
        <position position="236"/>
    </location>
</feature>
<evidence type="ECO:0000256" key="2">
    <source>
        <dbReference type="ARBA" id="ARBA00022670"/>
    </source>
</evidence>
<reference evidence="10" key="2">
    <citation type="submission" date="2016-04" db="EMBL/GenBank/DDBJ databases">
        <title>First Complete Genome Sequence of a Subdivision 6 Acidobacterium.</title>
        <authorList>
            <person name="Huang S."/>
            <person name="Vieira S."/>
            <person name="Bunk B."/>
            <person name="Riedel T."/>
            <person name="Sproeer C."/>
            <person name="Overmann J."/>
        </authorList>
    </citation>
    <scope>NUCLEOTIDE SEQUENCE [LARGE SCALE GENOMIC DNA]</scope>
    <source>
        <strain evidence="10">DSM 100886 HEG_-6_39</strain>
    </source>
</reference>
<evidence type="ECO:0000313" key="9">
    <source>
        <dbReference type="EMBL" id="AMY11512.1"/>
    </source>
</evidence>
<evidence type="ECO:0000313" key="10">
    <source>
        <dbReference type="Proteomes" id="UP000076079"/>
    </source>
</evidence>
<dbReference type="InterPro" id="IPR000209">
    <property type="entry name" value="Peptidase_S8/S53_dom"/>
</dbReference>
<sequence length="502" mass="53275" precursor="true">MVAIQAHTGKRLSMRRSVILMGLVLVTALSLVLAAQEPAFTRSPRADIAVRLRAAARLGTDYVPGRVLVKFRAGLPTQAQASAVTQALPGTATALRAGDVYTDFAYVDVPLDADVPTLAAALAARPEVEYAEPDAIHHLEVTPSDPSFGRQWNMRAMNLERAWDINDGAHDVVVAVIDSGLAMANDVLRFPRFFNGRLQIVDVPFARSTDIVSSNRLVAPYDFFYEDDLPYDMDGHGTHVTGTVGQLANAESGVGVAYSARIMPLKVCLGEWEVLFLLAEDGVSTLPPTFQGGVCFTSDESRAIRYAADNGAKVINISIGGESPAAATQSALQYAVSRGAFVALSGGNDFEEGNQPGYPALYAKDINGVMAVAAVGQDLNHAYYSTTGDFIEIAAPGGNTRVGGAAGRIWQQTYRPASISLNQLAPRFDLLEDDAYQGTSMASPHVAGLAALLQSQGIRSPAAIEAAIRQFANDRGTAGRDNEYGFGVVDARATLRGLGIAK</sequence>
<evidence type="ECO:0000259" key="7">
    <source>
        <dbReference type="Pfam" id="PF00082"/>
    </source>
</evidence>
<dbReference type="Pfam" id="PF22148">
    <property type="entry name" value="Fervidolysin_NPro-like"/>
    <property type="match status" value="1"/>
</dbReference>
<dbReference type="InterPro" id="IPR054399">
    <property type="entry name" value="Fervidolysin-like_N_prodom"/>
</dbReference>
<dbReference type="InterPro" id="IPR015500">
    <property type="entry name" value="Peptidase_S8_subtilisin-rel"/>
</dbReference>
<dbReference type="AlphaFoldDB" id="A0A143PSE2"/>
<comment type="similarity">
    <text evidence="1 5 6">Belongs to the peptidase S8 family.</text>
</comment>
<protein>
    <submittedName>
        <fullName evidence="9">Thermophilic serine proteinase</fullName>
        <ecNumber evidence="9">3.4.21.-</ecNumber>
    </submittedName>
</protein>
<dbReference type="InterPro" id="IPR050131">
    <property type="entry name" value="Peptidase_S8_subtilisin-like"/>
</dbReference>
<organism evidence="9 10">
    <name type="scientific">Luteitalea pratensis</name>
    <dbReference type="NCBI Taxonomy" id="1855912"/>
    <lineage>
        <taxon>Bacteria</taxon>
        <taxon>Pseudomonadati</taxon>
        <taxon>Acidobacteriota</taxon>
        <taxon>Vicinamibacteria</taxon>
        <taxon>Vicinamibacterales</taxon>
        <taxon>Vicinamibacteraceae</taxon>
        <taxon>Luteitalea</taxon>
    </lineage>
</organism>
<dbReference type="Proteomes" id="UP000076079">
    <property type="component" value="Chromosome"/>
</dbReference>
<dbReference type="Gene3D" id="3.40.50.200">
    <property type="entry name" value="Peptidase S8/S53 domain"/>
    <property type="match status" value="1"/>
</dbReference>
<feature type="domain" description="Fervidolysin-like N-terminal prodomain" evidence="8">
    <location>
        <begin position="55"/>
        <end position="133"/>
    </location>
</feature>
<accession>A0A143PSE2</accession>
<evidence type="ECO:0000259" key="8">
    <source>
        <dbReference type="Pfam" id="PF22148"/>
    </source>
</evidence>
<dbReference type="PROSITE" id="PS00138">
    <property type="entry name" value="SUBTILASE_SER"/>
    <property type="match status" value="1"/>
</dbReference>
<dbReference type="Pfam" id="PF00082">
    <property type="entry name" value="Peptidase_S8"/>
    <property type="match status" value="1"/>
</dbReference>
<feature type="active site" description="Charge relay system" evidence="5">
    <location>
        <position position="440"/>
    </location>
</feature>
<dbReference type="GO" id="GO:0006508">
    <property type="term" value="P:proteolysis"/>
    <property type="evidence" value="ECO:0007669"/>
    <property type="project" value="UniProtKB-KW"/>
</dbReference>
<evidence type="ECO:0000256" key="5">
    <source>
        <dbReference type="PROSITE-ProRule" id="PRU01240"/>
    </source>
</evidence>
<gene>
    <name evidence="9" type="ORF">LuPra_04762</name>
</gene>
<dbReference type="InterPro" id="IPR023827">
    <property type="entry name" value="Peptidase_S8_Asp-AS"/>
</dbReference>
<evidence type="ECO:0000256" key="4">
    <source>
        <dbReference type="ARBA" id="ARBA00022825"/>
    </source>
</evidence>
<dbReference type="PANTHER" id="PTHR43806:SF11">
    <property type="entry name" value="CEREVISIN-RELATED"/>
    <property type="match status" value="1"/>
</dbReference>
<dbReference type="KEGG" id="abac:LuPra_04762"/>
<feature type="active site" description="Charge relay system" evidence="5">
    <location>
        <position position="178"/>
    </location>
</feature>
<name>A0A143PSE2_LUTPR</name>
<keyword evidence="10" id="KW-1185">Reference proteome</keyword>
<dbReference type="SUPFAM" id="SSF52743">
    <property type="entry name" value="Subtilisin-like"/>
    <property type="match status" value="1"/>
</dbReference>
<keyword evidence="4 5" id="KW-0720">Serine protease</keyword>
<evidence type="ECO:0000256" key="3">
    <source>
        <dbReference type="ARBA" id="ARBA00022801"/>
    </source>
</evidence>
<evidence type="ECO:0000256" key="6">
    <source>
        <dbReference type="RuleBase" id="RU003355"/>
    </source>
</evidence>
<dbReference type="InterPro" id="IPR036852">
    <property type="entry name" value="Peptidase_S8/S53_dom_sf"/>
</dbReference>
<dbReference type="PROSITE" id="PS51892">
    <property type="entry name" value="SUBTILASE"/>
    <property type="match status" value="1"/>
</dbReference>
<dbReference type="PANTHER" id="PTHR43806">
    <property type="entry name" value="PEPTIDASE S8"/>
    <property type="match status" value="1"/>
</dbReference>
<evidence type="ECO:0000256" key="1">
    <source>
        <dbReference type="ARBA" id="ARBA00011073"/>
    </source>
</evidence>
<dbReference type="EMBL" id="CP015136">
    <property type="protein sequence ID" value="AMY11512.1"/>
    <property type="molecule type" value="Genomic_DNA"/>
</dbReference>
<proteinExistence type="inferred from homology"/>